<dbReference type="InterPro" id="IPR000313">
    <property type="entry name" value="PWWP_dom"/>
</dbReference>
<evidence type="ECO:0000256" key="1">
    <source>
        <dbReference type="SAM" id="MobiDB-lite"/>
    </source>
</evidence>
<feature type="compositionally biased region" description="Low complexity" evidence="1">
    <location>
        <begin position="119"/>
        <end position="137"/>
    </location>
</feature>
<dbReference type="Proteomes" id="UP000285146">
    <property type="component" value="Unassembled WGS sequence"/>
</dbReference>
<feature type="compositionally biased region" description="Basic and acidic residues" evidence="1">
    <location>
        <begin position="402"/>
        <end position="426"/>
    </location>
</feature>
<evidence type="ECO:0000313" key="4">
    <source>
        <dbReference type="Proteomes" id="UP000285146"/>
    </source>
</evidence>
<feature type="compositionally biased region" description="Basic and acidic residues" evidence="1">
    <location>
        <begin position="103"/>
        <end position="112"/>
    </location>
</feature>
<dbReference type="STRING" id="1230097.A0A423XIB0"/>
<evidence type="ECO:0000259" key="2">
    <source>
        <dbReference type="PROSITE" id="PS50812"/>
    </source>
</evidence>
<organism evidence="3 4">
    <name type="scientific">Cytospora leucostoma</name>
    <dbReference type="NCBI Taxonomy" id="1230097"/>
    <lineage>
        <taxon>Eukaryota</taxon>
        <taxon>Fungi</taxon>
        <taxon>Dikarya</taxon>
        <taxon>Ascomycota</taxon>
        <taxon>Pezizomycotina</taxon>
        <taxon>Sordariomycetes</taxon>
        <taxon>Sordariomycetidae</taxon>
        <taxon>Diaporthales</taxon>
        <taxon>Cytosporaceae</taxon>
        <taxon>Cytospora</taxon>
    </lineage>
</organism>
<feature type="compositionally biased region" description="Low complexity" evidence="1">
    <location>
        <begin position="7"/>
        <end position="22"/>
    </location>
</feature>
<feature type="compositionally biased region" description="Low complexity" evidence="1">
    <location>
        <begin position="372"/>
        <end position="393"/>
    </location>
</feature>
<feature type="compositionally biased region" description="Basic and acidic residues" evidence="1">
    <location>
        <begin position="542"/>
        <end position="558"/>
    </location>
</feature>
<dbReference type="Gene3D" id="2.30.30.140">
    <property type="match status" value="1"/>
</dbReference>
<dbReference type="Pfam" id="PF00855">
    <property type="entry name" value="PWWP"/>
    <property type="match status" value="1"/>
</dbReference>
<dbReference type="InParanoid" id="A0A423XIB0"/>
<name>A0A423XIB0_9PEZI</name>
<dbReference type="PROSITE" id="PS50812">
    <property type="entry name" value="PWWP"/>
    <property type="match status" value="1"/>
</dbReference>
<dbReference type="SUPFAM" id="SSF63748">
    <property type="entry name" value="Tudor/PWWP/MBT"/>
    <property type="match status" value="1"/>
</dbReference>
<accession>A0A423XIB0</accession>
<dbReference type="OrthoDB" id="62853at2759"/>
<gene>
    <name evidence="3" type="ORF">VPNG_01925</name>
</gene>
<dbReference type="SMART" id="SM00293">
    <property type="entry name" value="PWWP"/>
    <property type="match status" value="1"/>
</dbReference>
<feature type="compositionally biased region" description="Basic and acidic residues" evidence="1">
    <location>
        <begin position="38"/>
        <end position="93"/>
    </location>
</feature>
<reference evidence="3 4" key="1">
    <citation type="submission" date="2015-09" db="EMBL/GenBank/DDBJ databases">
        <title>Host preference determinants of Valsa canker pathogens revealed by comparative genomics.</title>
        <authorList>
            <person name="Yin Z."/>
            <person name="Huang L."/>
        </authorList>
    </citation>
    <scope>NUCLEOTIDE SEQUENCE [LARGE SCALE GENOMIC DNA]</scope>
    <source>
        <strain evidence="3 4">SXYLt</strain>
    </source>
</reference>
<dbReference type="EMBL" id="LKEB01000006">
    <property type="protein sequence ID" value="ROW16089.1"/>
    <property type="molecule type" value="Genomic_DNA"/>
</dbReference>
<feature type="compositionally biased region" description="Basic and acidic residues" evidence="1">
    <location>
        <begin position="565"/>
        <end position="629"/>
    </location>
</feature>
<sequence length="635" mass="68816">MSDEGVAQSASAPAPAQEAPEANDSVDIKLVDAPAAADDAKADEPEPTEEKADGKTPAEPTKEEQASKPTEESTETPAEKPTEDSDVEMKDAPDATTAPSAEEAPKEDKTEQAEASEPAAGGDDSAAAAAPNASKTKTPARRKSAAGADGKGKKLNKKASKAAILHIDAKPGDHYFIKLKGFPQWPCVICDEDMLPHALIKTRPVSAARPDGEYREDYADGGKRAADRSFPIMYLATNEFGWVSNKDLIDLDPATVADQATSKMRKDLVLAHQIASEGHDLDYYKEVLQQFQEELIEKQKAAEAKAAAAATPKKSKSKAKASSEAEDVEMEDVDEDTAPTKAKKDKKRKSPEDSEGPQRSESVKKPKIKLTNNATPKAANGATPKAAKAGAETKGSKKAKKPAKEADAEEKAQSPKEPEMSAEDRFERKKKEVLFLRHKLQKGLLTRDQQPKEDEMKVMSDYLVKLEQFPDLETEIIRATKINKVLKAMLKLESIPKEEEFNFKPRSQVLLDKWTKLLQADEAPVSASVEENGVNGHSSEAPAKEEAKADVNGTKKAEAEDEEAEAPKTEDKEGVKSEEAKPEEVKSEEAKSEPKESEKEVEKATEAPKKEETASEEKPVVEEAAKDTEAVDAST</sequence>
<feature type="compositionally biased region" description="Basic and acidic residues" evidence="1">
    <location>
        <begin position="350"/>
        <end position="364"/>
    </location>
</feature>
<comment type="caution">
    <text evidence="3">The sequence shown here is derived from an EMBL/GenBank/DDBJ whole genome shotgun (WGS) entry which is preliminary data.</text>
</comment>
<dbReference type="AlphaFoldDB" id="A0A423XIB0"/>
<proteinExistence type="predicted"/>
<protein>
    <recommendedName>
        <fullName evidence="2">PWWP domain-containing protein</fullName>
    </recommendedName>
</protein>
<evidence type="ECO:0000313" key="3">
    <source>
        <dbReference type="EMBL" id="ROW16089.1"/>
    </source>
</evidence>
<feature type="region of interest" description="Disordered" evidence="1">
    <location>
        <begin position="1"/>
        <end position="156"/>
    </location>
</feature>
<feature type="region of interest" description="Disordered" evidence="1">
    <location>
        <begin position="307"/>
        <end position="426"/>
    </location>
</feature>
<feature type="region of interest" description="Disordered" evidence="1">
    <location>
        <begin position="525"/>
        <end position="635"/>
    </location>
</feature>
<keyword evidence="4" id="KW-1185">Reference proteome</keyword>
<feature type="compositionally biased region" description="Acidic residues" evidence="1">
    <location>
        <begin position="324"/>
        <end position="337"/>
    </location>
</feature>
<feature type="domain" description="PWWP" evidence="2">
    <location>
        <begin position="171"/>
        <end position="254"/>
    </location>
</feature>